<gene>
    <name evidence="1" type="ORF">DesU5LDRAFT_1433</name>
</gene>
<dbReference type="STRING" id="596152.DesU5LDRAFT_1433"/>
<reference evidence="1" key="1">
    <citation type="submission" date="2011-11" db="EMBL/GenBank/DDBJ databases">
        <title>Improved High-Quality Draft sequence of Desulfovibrio sp. U5L.</title>
        <authorList>
            <consortium name="US DOE Joint Genome Institute"/>
            <person name="Lucas S."/>
            <person name="Han J."/>
            <person name="Lapidus A."/>
            <person name="Cheng J.-F."/>
            <person name="Goodwin L."/>
            <person name="Pitluck S."/>
            <person name="Peters L."/>
            <person name="Ovchinnikova G."/>
            <person name="Held B."/>
            <person name="Detter J.C."/>
            <person name="Han C."/>
            <person name="Tapia R."/>
            <person name="Land M."/>
            <person name="Hauser L."/>
            <person name="Kyrpides N."/>
            <person name="Ivanova N."/>
            <person name="Pagani I."/>
            <person name="Gabster J."/>
            <person name="Walker C."/>
            <person name="Stolyar S."/>
            <person name="Stahl D."/>
            <person name="Arkin A."/>
            <person name="Dehal P."/>
            <person name="Hazen T."/>
            <person name="Woyke T."/>
        </authorList>
    </citation>
    <scope>NUCLEOTIDE SEQUENCE [LARGE SCALE GENOMIC DNA]</scope>
    <source>
        <strain evidence="1">U5L</strain>
    </source>
</reference>
<dbReference type="HOGENOM" id="CLU_2057644_0_0_7"/>
<dbReference type="OrthoDB" id="9780723at2"/>
<dbReference type="InterPro" id="IPR056908">
    <property type="entry name" value="Gp80-like"/>
</dbReference>
<name>I2Q016_9BACT</name>
<dbReference type="EMBL" id="JH600068">
    <property type="protein sequence ID" value="EIG53122.1"/>
    <property type="molecule type" value="Genomic_DNA"/>
</dbReference>
<organism evidence="1">
    <name type="scientific">Desulfovibrio sp. U5L</name>
    <dbReference type="NCBI Taxonomy" id="596152"/>
    <lineage>
        <taxon>Bacteria</taxon>
        <taxon>Pseudomonadati</taxon>
        <taxon>Thermodesulfobacteriota</taxon>
        <taxon>Desulfovibrionia</taxon>
        <taxon>Desulfovibrionales</taxon>
        <taxon>Desulfovibrionaceae</taxon>
        <taxon>Desulfovibrio</taxon>
    </lineage>
</organism>
<protein>
    <submittedName>
        <fullName evidence="1">Uncharacterized protein</fullName>
    </submittedName>
</protein>
<proteinExistence type="predicted"/>
<dbReference type="Pfam" id="PF23140">
    <property type="entry name" value="Gp80"/>
    <property type="match status" value="1"/>
</dbReference>
<sequence>MGILTTTGKNTVLDSGLPSALYAALHSGAPGSDGSANELTGGTPAYARKSVTMAAASGGARDISAGVTFDVPASSTVAYASLWTATTGGTCVATDDVTSETFTGQGTYNLTAYTVTLSD</sequence>
<dbReference type="AlphaFoldDB" id="I2Q016"/>
<accession>I2Q016</accession>
<evidence type="ECO:0000313" key="1">
    <source>
        <dbReference type="EMBL" id="EIG53122.1"/>
    </source>
</evidence>